<dbReference type="EMBL" id="VSSQ01005939">
    <property type="protein sequence ID" value="MPM30958.1"/>
    <property type="molecule type" value="Genomic_DNA"/>
</dbReference>
<accession>A0A644YSL3</accession>
<organism evidence="1">
    <name type="scientific">bioreactor metagenome</name>
    <dbReference type="NCBI Taxonomy" id="1076179"/>
    <lineage>
        <taxon>unclassified sequences</taxon>
        <taxon>metagenomes</taxon>
        <taxon>ecological metagenomes</taxon>
    </lineage>
</organism>
<reference evidence="1" key="1">
    <citation type="submission" date="2019-08" db="EMBL/GenBank/DDBJ databases">
        <authorList>
            <person name="Kucharzyk K."/>
            <person name="Murdoch R.W."/>
            <person name="Higgins S."/>
            <person name="Loffler F."/>
        </authorList>
    </citation>
    <scope>NUCLEOTIDE SEQUENCE</scope>
</reference>
<sequence>MILACKLHLYAYLTVKFDTVRVECLVFVVDTDNFVEKSRDFIYRRCGNSINPRMRWVAELCRKLLEEILQCIAVGVDLHKLVGILFLRIDRF</sequence>
<gene>
    <name evidence="1" type="ORF">SDC9_77511</name>
</gene>
<evidence type="ECO:0000313" key="1">
    <source>
        <dbReference type="EMBL" id="MPM30958.1"/>
    </source>
</evidence>
<protein>
    <submittedName>
        <fullName evidence="1">Uncharacterized protein</fullName>
    </submittedName>
</protein>
<dbReference type="AlphaFoldDB" id="A0A644YSL3"/>
<comment type="caution">
    <text evidence="1">The sequence shown here is derived from an EMBL/GenBank/DDBJ whole genome shotgun (WGS) entry which is preliminary data.</text>
</comment>
<proteinExistence type="predicted"/>
<name>A0A644YSL3_9ZZZZ</name>